<dbReference type="Gene3D" id="3.40.50.300">
    <property type="entry name" value="P-loop containing nucleotide triphosphate hydrolases"/>
    <property type="match status" value="1"/>
</dbReference>
<dbReference type="EMBL" id="HBEY01013311">
    <property type="protein sequence ID" value="CAD8603087.1"/>
    <property type="molecule type" value="Transcribed_RNA"/>
</dbReference>
<dbReference type="SUPFAM" id="SSF54980">
    <property type="entry name" value="EF-G C-terminal domain-like"/>
    <property type="match status" value="2"/>
</dbReference>
<evidence type="ECO:0000256" key="2">
    <source>
        <dbReference type="ARBA" id="ARBA00023134"/>
    </source>
</evidence>
<dbReference type="GO" id="GO:1990904">
    <property type="term" value="C:ribonucleoprotein complex"/>
    <property type="evidence" value="ECO:0007669"/>
    <property type="project" value="TreeGrafter"/>
</dbReference>
<dbReference type="FunFam" id="3.30.70.240:FF:000002">
    <property type="entry name" value="GTP-binding protein TypA"/>
    <property type="match status" value="1"/>
</dbReference>
<dbReference type="Gene3D" id="3.30.70.240">
    <property type="match status" value="1"/>
</dbReference>
<dbReference type="InterPro" id="IPR031157">
    <property type="entry name" value="G_TR_CS"/>
</dbReference>
<sequence length="568" mass="61826">MLASAQAIKGVIDKDDRMMDNNDQERERGITILAKNAAIDYKGIKVNIVDTPGHADFGGEVERVLNMVDGVLLLVDAAEGPKPQTRFVLKKALQMGHKVLVVVNKIDKPAARPDYVVDKTFDLFVELGASDEQTDFPIVYSSAINRIAGPEPDQIGADMAPLLDCILDLPKPECDVNHPLQLQISNIASDPFIGRLGIGRIKSGTIKKNTAIAISQGPGKAPKACKVSELFAFDALGRKPVEEASAGEIVVFSGIADFNIGDTLVDPSDPRPLEPIEVEEPTMSIAMSVNKSPFAGRSGKLLTSRNIRDRLEKEIETNVALQVKETGDSDTMQVFGRGLLHLTVLVESMRREGFEMMIGCPKVIEQEIDGKRCEPFELVDVELPEEYSGSVIDMLGMRKGSMLEMGSVSPEGIISMQYEVPSRAMAGVKTRMMSATRGLAVMTTTFAGYRPYAGEFDKRDRGNLLSHESGTVTSHGIMKAQDRGSLFSGPGDDVYENQIVGIHQRAGDLKVNICRTKQLTNMRSAGKDDNTNVVPAQELSLEEAVEYIEDNEFVEVTPAAIRMGKAGK</sequence>
<gene>
    <name evidence="4" type="ORF">CPEL01642_LOCUS6422</name>
    <name evidence="5" type="ORF">CPEL01642_LOCUS6423</name>
</gene>
<feature type="domain" description="Tr-type G" evidence="3">
    <location>
        <begin position="1"/>
        <end position="173"/>
    </location>
</feature>
<reference evidence="5" key="1">
    <citation type="submission" date="2021-01" db="EMBL/GenBank/DDBJ databases">
        <authorList>
            <person name="Corre E."/>
            <person name="Pelletier E."/>
            <person name="Niang G."/>
            <person name="Scheremetjew M."/>
            <person name="Finn R."/>
            <person name="Kale V."/>
            <person name="Holt S."/>
            <person name="Cochrane G."/>
            <person name="Meng A."/>
            <person name="Brown T."/>
            <person name="Cohen L."/>
        </authorList>
    </citation>
    <scope>NUCLEOTIDE SEQUENCE</scope>
    <source>
        <strain evidence="5">PLY182g</strain>
    </source>
</reference>
<dbReference type="NCBIfam" id="TIGR01394">
    <property type="entry name" value="TypA_BipA"/>
    <property type="match status" value="1"/>
</dbReference>
<evidence type="ECO:0000256" key="1">
    <source>
        <dbReference type="ARBA" id="ARBA00022741"/>
    </source>
</evidence>
<dbReference type="InterPro" id="IPR042116">
    <property type="entry name" value="TypA/BipA_C"/>
</dbReference>
<dbReference type="InterPro" id="IPR000640">
    <property type="entry name" value="EFG_V-like"/>
</dbReference>
<dbReference type="InterPro" id="IPR000795">
    <property type="entry name" value="T_Tr_GTP-bd_dom"/>
</dbReference>
<dbReference type="GO" id="GO:0005829">
    <property type="term" value="C:cytosol"/>
    <property type="evidence" value="ECO:0007669"/>
    <property type="project" value="TreeGrafter"/>
</dbReference>
<dbReference type="NCBIfam" id="TIGR00231">
    <property type="entry name" value="small_GTP"/>
    <property type="match status" value="1"/>
</dbReference>
<dbReference type="FunFam" id="3.30.70.870:FF:000003">
    <property type="entry name" value="GTP-binding protein TypA"/>
    <property type="match status" value="1"/>
</dbReference>
<keyword evidence="1" id="KW-0547">Nucleotide-binding</keyword>
<dbReference type="Pfam" id="PF21018">
    <property type="entry name" value="BipA_C"/>
    <property type="match status" value="1"/>
</dbReference>
<proteinExistence type="predicted"/>
<evidence type="ECO:0000313" key="5">
    <source>
        <dbReference type="EMBL" id="CAD8603088.1"/>
    </source>
</evidence>
<dbReference type="PROSITE" id="PS51722">
    <property type="entry name" value="G_TR_2"/>
    <property type="match status" value="1"/>
</dbReference>
<dbReference type="InterPro" id="IPR053905">
    <property type="entry name" value="EF-G-like_DII"/>
</dbReference>
<organism evidence="5">
    <name type="scientific">Coccolithus braarudii</name>
    <dbReference type="NCBI Taxonomy" id="221442"/>
    <lineage>
        <taxon>Eukaryota</taxon>
        <taxon>Haptista</taxon>
        <taxon>Haptophyta</taxon>
        <taxon>Prymnesiophyceae</taxon>
        <taxon>Coccolithales</taxon>
        <taxon>Coccolithaceae</taxon>
        <taxon>Coccolithus</taxon>
    </lineage>
</organism>
<evidence type="ECO:0000313" key="4">
    <source>
        <dbReference type="EMBL" id="CAD8603087.1"/>
    </source>
</evidence>
<dbReference type="InterPro" id="IPR047042">
    <property type="entry name" value="BipA_II"/>
</dbReference>
<dbReference type="InterPro" id="IPR035647">
    <property type="entry name" value="EFG_III/V"/>
</dbReference>
<dbReference type="InterPro" id="IPR035651">
    <property type="entry name" value="BipA_V"/>
</dbReference>
<dbReference type="Pfam" id="PF00679">
    <property type="entry name" value="EFG_C"/>
    <property type="match status" value="1"/>
</dbReference>
<dbReference type="SUPFAM" id="SSF50447">
    <property type="entry name" value="Translation proteins"/>
    <property type="match status" value="1"/>
</dbReference>
<name>A0A6T7DXJ4_9EUKA</name>
<dbReference type="PRINTS" id="PR00315">
    <property type="entry name" value="ELONGATNFCT"/>
</dbReference>
<protein>
    <recommendedName>
        <fullName evidence="3">Tr-type G domain-containing protein</fullName>
    </recommendedName>
</protein>
<dbReference type="Gene3D" id="2.40.30.10">
    <property type="entry name" value="Translation factors"/>
    <property type="match status" value="1"/>
</dbReference>
<dbReference type="CDD" id="cd03691">
    <property type="entry name" value="BipA_TypA_II"/>
    <property type="match status" value="1"/>
</dbReference>
<dbReference type="Pfam" id="PF00009">
    <property type="entry name" value="GTP_EFTU"/>
    <property type="match status" value="1"/>
</dbReference>
<dbReference type="PANTHER" id="PTHR42908">
    <property type="entry name" value="TRANSLATION ELONGATION FACTOR-RELATED"/>
    <property type="match status" value="1"/>
</dbReference>
<dbReference type="InterPro" id="IPR027417">
    <property type="entry name" value="P-loop_NTPase"/>
</dbReference>
<dbReference type="EMBL" id="HBEY01013312">
    <property type="protein sequence ID" value="CAD8603088.1"/>
    <property type="molecule type" value="Transcribed_RNA"/>
</dbReference>
<dbReference type="GO" id="GO:0005525">
    <property type="term" value="F:GTP binding"/>
    <property type="evidence" value="ECO:0007669"/>
    <property type="project" value="UniProtKB-KW"/>
</dbReference>
<accession>A0A6T7DXJ4</accession>
<dbReference type="AlphaFoldDB" id="A0A6T7DXJ4"/>
<keyword evidence="2" id="KW-0342">GTP-binding</keyword>
<dbReference type="Pfam" id="PF22042">
    <property type="entry name" value="EF-G_D2"/>
    <property type="match status" value="1"/>
</dbReference>
<dbReference type="InterPro" id="IPR005225">
    <property type="entry name" value="Small_GTP-bd"/>
</dbReference>
<dbReference type="Gene3D" id="3.30.70.870">
    <property type="entry name" value="Elongation Factor G (Translational Gtpase), domain 3"/>
    <property type="match status" value="1"/>
</dbReference>
<dbReference type="GO" id="GO:0003924">
    <property type="term" value="F:GTPase activity"/>
    <property type="evidence" value="ECO:0007669"/>
    <property type="project" value="InterPro"/>
</dbReference>
<dbReference type="Gene3D" id="2.40.50.250">
    <property type="entry name" value="bipa protein"/>
    <property type="match status" value="1"/>
</dbReference>
<dbReference type="FunFam" id="2.40.50.250:FF:000001">
    <property type="entry name" value="GTP-binding protein TypA"/>
    <property type="match status" value="1"/>
</dbReference>
<dbReference type="InterPro" id="IPR009000">
    <property type="entry name" value="Transl_B-barrel_sf"/>
</dbReference>
<dbReference type="SMART" id="SM00838">
    <property type="entry name" value="EFG_C"/>
    <property type="match status" value="1"/>
</dbReference>
<evidence type="ECO:0000259" key="3">
    <source>
        <dbReference type="PROSITE" id="PS51722"/>
    </source>
</evidence>
<dbReference type="CDD" id="cd03710">
    <property type="entry name" value="BipA_TypA_C"/>
    <property type="match status" value="1"/>
</dbReference>
<dbReference type="SUPFAM" id="SSF52540">
    <property type="entry name" value="P-loop containing nucleoside triphosphate hydrolases"/>
    <property type="match status" value="1"/>
</dbReference>
<dbReference type="PROSITE" id="PS00301">
    <property type="entry name" value="G_TR_1"/>
    <property type="match status" value="1"/>
</dbReference>
<dbReference type="InterPro" id="IPR048876">
    <property type="entry name" value="BipA_C"/>
</dbReference>
<dbReference type="InterPro" id="IPR006298">
    <property type="entry name" value="BipA"/>
</dbReference>
<dbReference type="PANTHER" id="PTHR42908:SF8">
    <property type="entry name" value="TR-TYPE G DOMAIN-CONTAINING PROTEIN"/>
    <property type="match status" value="1"/>
</dbReference>